<dbReference type="SUPFAM" id="SSF69572">
    <property type="entry name" value="Activating enzymes of the ubiquitin-like proteins"/>
    <property type="match status" value="1"/>
</dbReference>
<dbReference type="InterPro" id="IPR035985">
    <property type="entry name" value="Ubiquitin-activating_enz"/>
</dbReference>
<evidence type="ECO:0000313" key="4">
    <source>
        <dbReference type="Proteomes" id="UP001168380"/>
    </source>
</evidence>
<comment type="caution">
    <text evidence="3">The sequence shown here is derived from an EMBL/GenBank/DDBJ whole genome shotgun (WGS) entry which is preliminary data.</text>
</comment>
<dbReference type="Pfam" id="PF00899">
    <property type="entry name" value="ThiF"/>
    <property type="match status" value="1"/>
</dbReference>
<organism evidence="3 4">
    <name type="scientific">Gilvimarinus algae</name>
    <dbReference type="NCBI Taxonomy" id="3058037"/>
    <lineage>
        <taxon>Bacteria</taxon>
        <taxon>Pseudomonadati</taxon>
        <taxon>Pseudomonadota</taxon>
        <taxon>Gammaproteobacteria</taxon>
        <taxon>Cellvibrionales</taxon>
        <taxon>Cellvibrionaceae</taxon>
        <taxon>Gilvimarinus</taxon>
    </lineage>
</organism>
<feature type="domain" description="THIF-type NAD/FAD binding fold" evidence="1">
    <location>
        <begin position="331"/>
        <end position="562"/>
    </location>
</feature>
<dbReference type="CDD" id="cd01483">
    <property type="entry name" value="E1_enzyme_family"/>
    <property type="match status" value="1"/>
</dbReference>
<protein>
    <submittedName>
        <fullName evidence="3">E2/UBC family protein</fullName>
    </submittedName>
</protein>
<accession>A0ABT8TEC8</accession>
<feature type="domain" description="Prokaryotic E2 family B" evidence="2">
    <location>
        <begin position="37"/>
        <end position="151"/>
    </location>
</feature>
<evidence type="ECO:0000313" key="3">
    <source>
        <dbReference type="EMBL" id="MDO3382398.1"/>
    </source>
</evidence>
<dbReference type="Proteomes" id="UP001168380">
    <property type="component" value="Unassembled WGS sequence"/>
</dbReference>
<dbReference type="EMBL" id="JAULRT010000052">
    <property type="protein sequence ID" value="MDO3382398.1"/>
    <property type="molecule type" value="Genomic_DNA"/>
</dbReference>
<dbReference type="PANTHER" id="PTHR43267:SF1">
    <property type="entry name" value="TRNA THREONYLCARBAMOYLADENOSINE DEHYDRATASE"/>
    <property type="match status" value="1"/>
</dbReference>
<evidence type="ECO:0000259" key="2">
    <source>
        <dbReference type="Pfam" id="PF14461"/>
    </source>
</evidence>
<gene>
    <name evidence="3" type="ORF">QWI16_09440</name>
</gene>
<proteinExistence type="predicted"/>
<dbReference type="RefSeq" id="WP_302712641.1">
    <property type="nucleotide sequence ID" value="NZ_JAULRT010000052.1"/>
</dbReference>
<dbReference type="InterPro" id="IPR045886">
    <property type="entry name" value="ThiF/MoeB/HesA"/>
</dbReference>
<reference evidence="3" key="1">
    <citation type="submission" date="2023-07" db="EMBL/GenBank/DDBJ databases">
        <title>Gilvimarinus algae sp. nov., isolated from the surface of Kelp.</title>
        <authorList>
            <person name="Sun Y.Y."/>
            <person name="Gong Y."/>
            <person name="Du Z.J."/>
        </authorList>
    </citation>
    <scope>NUCLEOTIDE SEQUENCE</scope>
    <source>
        <strain evidence="3">SDUM040014</strain>
    </source>
</reference>
<name>A0ABT8TEC8_9GAMM</name>
<keyword evidence="4" id="KW-1185">Reference proteome</keyword>
<dbReference type="PANTHER" id="PTHR43267">
    <property type="entry name" value="TRNA THREONYLCARBAMOYLADENOSINE DEHYDRATASE"/>
    <property type="match status" value="1"/>
</dbReference>
<dbReference type="InterPro" id="IPR032701">
    <property type="entry name" value="Prok-E2_B_dom"/>
</dbReference>
<dbReference type="Gene3D" id="3.40.50.720">
    <property type="entry name" value="NAD(P)-binding Rossmann-like Domain"/>
    <property type="match status" value="1"/>
</dbReference>
<sequence length="596" mass="66676">MSAKLHKILLTCGFRYVFSRDFPKNAFFYKKGLWEEGHYSKKYKTDGGDFSVALLFKGDPHIELPHAILTEIPDQYTGRLVPHINYGLGLCYVEEMEADWNPNNLAGLYRQVDKQIQKTLNCAVKAVNNGLADEIELEGEFSAYWEPTGKLYLLCNVNESIHVSMHLLHMKKSELRVDQFLTYDKNDRATPAKWLACQGYTVDEVDMMHADTHFIKCSPSKLAGVEWPPGNLKYLVRWLSEVDQKARNQLVTMLVETSSEKNVVILDVSNQGLLAFSVEISRGIIKKWKARKGKSKAFKIIEASSRLTSPLTSRNFQRLKVIDASRDALLSRNIKKDNRITLSEKRIALIGCGTIGGYLAGLLLRNSAGCGENSLHLYDKDTLSPHNFSRHSLPSNYFNSNKATALAANLVNSTYIANQESIKGFPENFPINNKKLEEYDIIIDATGRGPVSKRLAHIARTLDLSKRPILIHAFNDGNGRASKVFVDDGRCCYGCLVSDPKTYSNENDIRFGAIDISAERVAVCGGTYTPYSAAVSHITAALALQSILNLLDNEIDWNYSECMLNGDQSKQPLILTANPRCRICGTERLKATNDSA</sequence>
<evidence type="ECO:0000259" key="1">
    <source>
        <dbReference type="Pfam" id="PF00899"/>
    </source>
</evidence>
<dbReference type="Pfam" id="PF14461">
    <property type="entry name" value="Prok-E2_B"/>
    <property type="match status" value="1"/>
</dbReference>
<dbReference type="InterPro" id="IPR000594">
    <property type="entry name" value="ThiF_NAD_FAD-bd"/>
</dbReference>